<reference evidence="3" key="1">
    <citation type="submission" date="2025-08" db="UniProtKB">
        <authorList>
            <consortium name="RefSeq"/>
        </authorList>
    </citation>
    <scope>IDENTIFICATION</scope>
    <source>
        <tissue evidence="3">Blood</tissue>
    </source>
</reference>
<name>A0ABM4TGC9_BOSIN</name>
<feature type="region of interest" description="Disordered" evidence="1">
    <location>
        <begin position="111"/>
        <end position="136"/>
    </location>
</feature>
<dbReference type="PANTHER" id="PTHR16399:SF31">
    <property type="entry name" value="GASDERMIN DOMAIN CONTAINING PROTEIN RGD1359449"/>
    <property type="match status" value="1"/>
</dbReference>
<gene>
    <name evidence="3" type="primary">LOC139186997</name>
</gene>
<dbReference type="InterPro" id="IPR007677">
    <property type="entry name" value="Gasdermin"/>
</dbReference>
<feature type="region of interest" description="Disordered" evidence="1">
    <location>
        <begin position="48"/>
        <end position="81"/>
    </location>
</feature>
<dbReference type="RefSeq" id="XP_070659104.1">
    <property type="nucleotide sequence ID" value="XM_070803003.1"/>
</dbReference>
<accession>A0ABM4TGC9</accession>
<dbReference type="Proteomes" id="UP001652663">
    <property type="component" value="Chromosome 14"/>
</dbReference>
<feature type="compositionally biased region" description="Basic and acidic residues" evidence="1">
    <location>
        <begin position="57"/>
        <end position="73"/>
    </location>
</feature>
<evidence type="ECO:0000313" key="3">
    <source>
        <dbReference type="RefSeq" id="XP_070659104.1"/>
    </source>
</evidence>
<proteinExistence type="predicted"/>
<keyword evidence="2" id="KW-1185">Reference proteome</keyword>
<sequence>MQACLDLTAVSQLYLVIAKRESVKALLLKLTCWCAVSLSCSEPSVAPRRPLKYGAHRHGDGGGSRDGRHEPGTGKHGKVMGGGVVSRSSVLAVQMLRVPPHTWETLVGERKRNRSAVATKGGATGHGGDSGKLGDTGLLTPTAAPAYRPVGMKLRTPRPSFLQELQSWKKESLCVVTEAMEAAWDATFQSRAEGAEQLSLLQLGHVQVQGVPWGADVVCQFSCSSVALLRWDPVLTVVPLVPPRESQLLESSFVSCPLTEDDLWRFSNCHAPGFQLSPSRSEPSKLWTTLSPRISPPPPSCTVRAPWPRRRQRASQGTVLAYMVLQLMMEEDRWGMWRPEELVEEGQLLSKGQEEGEGGCFLMGLSTQVPFVAGFQARSQGGLNTPPVPSLPRGLFCTCLKESSVEMPVEVASILEPNYNQMEETGFSLPPEVLSWLQHEDAALTWSLVESCGLELGGPGHPVTRDPEVVLQLSALYASLAGLQLLAEPSPTALQTDA</sequence>
<dbReference type="GeneID" id="139186997"/>
<feature type="compositionally biased region" description="Gly residues" evidence="1">
    <location>
        <begin position="122"/>
        <end position="131"/>
    </location>
</feature>
<dbReference type="PANTHER" id="PTHR16399">
    <property type="entry name" value="GASDERMIN"/>
    <property type="match status" value="1"/>
</dbReference>
<evidence type="ECO:0000313" key="2">
    <source>
        <dbReference type="Proteomes" id="UP001652663"/>
    </source>
</evidence>
<protein>
    <submittedName>
        <fullName evidence="3">Gasdermin-D-like</fullName>
    </submittedName>
</protein>
<evidence type="ECO:0000256" key="1">
    <source>
        <dbReference type="SAM" id="MobiDB-lite"/>
    </source>
</evidence>
<organism evidence="2 3">
    <name type="scientific">Bos indicus</name>
    <name type="common">Zebu</name>
    <dbReference type="NCBI Taxonomy" id="9915"/>
    <lineage>
        <taxon>Eukaryota</taxon>
        <taxon>Metazoa</taxon>
        <taxon>Chordata</taxon>
        <taxon>Craniata</taxon>
        <taxon>Vertebrata</taxon>
        <taxon>Euteleostomi</taxon>
        <taxon>Mammalia</taxon>
        <taxon>Eutheria</taxon>
        <taxon>Laurasiatheria</taxon>
        <taxon>Artiodactyla</taxon>
        <taxon>Ruminantia</taxon>
        <taxon>Pecora</taxon>
        <taxon>Bovidae</taxon>
        <taxon>Bovinae</taxon>
        <taxon>Bos</taxon>
    </lineage>
</organism>